<keyword evidence="4" id="KW-1185">Reference proteome</keyword>
<comment type="caution">
    <text evidence="3">The sequence shown here is derived from an EMBL/GenBank/DDBJ whole genome shotgun (WGS) entry which is preliminary data.</text>
</comment>
<feature type="transmembrane region" description="Helical" evidence="2">
    <location>
        <begin position="25"/>
        <end position="46"/>
    </location>
</feature>
<dbReference type="SUPFAM" id="SSF53474">
    <property type="entry name" value="alpha/beta-Hydrolases"/>
    <property type="match status" value="1"/>
</dbReference>
<dbReference type="Proteomes" id="UP001259347">
    <property type="component" value="Unassembled WGS sequence"/>
</dbReference>
<accession>A0ABU1SBS7</accession>
<dbReference type="PANTHER" id="PTHR48098:SF6">
    <property type="entry name" value="FERRI-BACILLIBACTIN ESTERASE BESA"/>
    <property type="match status" value="1"/>
</dbReference>
<dbReference type="RefSeq" id="WP_310019469.1">
    <property type="nucleotide sequence ID" value="NZ_JAVDUM010000006.1"/>
</dbReference>
<dbReference type="InterPro" id="IPR029058">
    <property type="entry name" value="AB_hydrolase_fold"/>
</dbReference>
<reference evidence="3 4" key="1">
    <citation type="submission" date="2023-07" db="EMBL/GenBank/DDBJ databases">
        <title>Sorghum-associated microbial communities from plants grown in Nebraska, USA.</title>
        <authorList>
            <person name="Schachtman D."/>
        </authorList>
    </citation>
    <scope>NUCLEOTIDE SEQUENCE [LARGE SCALE GENOMIC DNA]</scope>
    <source>
        <strain evidence="3 4">2980</strain>
    </source>
</reference>
<proteinExistence type="predicted"/>
<protein>
    <submittedName>
        <fullName evidence="3">Enterochelin esterase-like enzyme</fullName>
    </submittedName>
</protein>
<dbReference type="Gene3D" id="3.40.50.1820">
    <property type="entry name" value="alpha/beta hydrolase"/>
    <property type="match status" value="1"/>
</dbReference>
<keyword evidence="2" id="KW-1133">Transmembrane helix</keyword>
<feature type="transmembrane region" description="Helical" evidence="2">
    <location>
        <begin position="67"/>
        <end position="93"/>
    </location>
</feature>
<dbReference type="InterPro" id="IPR000801">
    <property type="entry name" value="Esterase-like"/>
</dbReference>
<dbReference type="Pfam" id="PF00756">
    <property type="entry name" value="Esterase"/>
    <property type="match status" value="1"/>
</dbReference>
<feature type="compositionally biased region" description="Basic and acidic residues" evidence="1">
    <location>
        <begin position="136"/>
        <end position="145"/>
    </location>
</feature>
<evidence type="ECO:0000256" key="1">
    <source>
        <dbReference type="SAM" id="MobiDB-lite"/>
    </source>
</evidence>
<keyword evidence="2" id="KW-0812">Transmembrane</keyword>
<name>A0ABU1SBS7_9MICO</name>
<dbReference type="EMBL" id="JAVDUM010000006">
    <property type="protein sequence ID" value="MDR6867065.1"/>
    <property type="molecule type" value="Genomic_DNA"/>
</dbReference>
<evidence type="ECO:0000313" key="4">
    <source>
        <dbReference type="Proteomes" id="UP001259347"/>
    </source>
</evidence>
<evidence type="ECO:0000256" key="2">
    <source>
        <dbReference type="SAM" id="Phobius"/>
    </source>
</evidence>
<gene>
    <name evidence="3" type="ORF">J2Y69_001664</name>
</gene>
<evidence type="ECO:0000313" key="3">
    <source>
        <dbReference type="EMBL" id="MDR6867065.1"/>
    </source>
</evidence>
<dbReference type="PANTHER" id="PTHR48098">
    <property type="entry name" value="ENTEROCHELIN ESTERASE-RELATED"/>
    <property type="match status" value="1"/>
</dbReference>
<keyword evidence="2" id="KW-0472">Membrane</keyword>
<sequence>MDPDAPIDLPATISQDPGTDLLSTYWPAAGALLLGALGVVLVVRTARRRDRTRRGGTRRGMTRRRRALLATAWSVPTAVLLVVSLALGVNTWVGYFPSASALSRWLDDKLRDPVTTSPKTAIGKDAAIGTDPAARPGERVTSSDRGHAYLAGLPSTSAGVTDRGAWVYLPPDYDAPGNTARYPVIYTLHGAPGSAADWFAGGRIDYYLDVLITQKRIPPVILVSPDLNSGAERLDGEPLDLPGGPQLETFVTKDVVSWADARLRTIPDAQHRVVAGMSAGGLGSLLYALHSPAVFGGAISIMPYNVPYTKEIVADEAARRRNTPLDVIAARGAASGQRIFLGQGDGEPAAESTQIRDALRAQGDVTTLRVLPGLGHTWTTARTVMPYGLVWVAQQLGWQTP</sequence>
<dbReference type="InterPro" id="IPR050583">
    <property type="entry name" value="Mycobacterial_A85_antigen"/>
</dbReference>
<feature type="region of interest" description="Disordered" evidence="1">
    <location>
        <begin position="121"/>
        <end position="145"/>
    </location>
</feature>
<organism evidence="3 4">
    <name type="scientific">Microbacterium resistens</name>
    <dbReference type="NCBI Taxonomy" id="156977"/>
    <lineage>
        <taxon>Bacteria</taxon>
        <taxon>Bacillati</taxon>
        <taxon>Actinomycetota</taxon>
        <taxon>Actinomycetes</taxon>
        <taxon>Micrococcales</taxon>
        <taxon>Microbacteriaceae</taxon>
        <taxon>Microbacterium</taxon>
    </lineage>
</organism>